<reference evidence="4" key="1">
    <citation type="journal article" date="2019" name="Plant J.">
        <title>Chlorella vulgaris genome assembly and annotation reveals the molecular basis for metabolic acclimation to high light conditions.</title>
        <authorList>
            <person name="Cecchin M."/>
            <person name="Marcolungo L."/>
            <person name="Rossato M."/>
            <person name="Girolomoni L."/>
            <person name="Cosentino E."/>
            <person name="Cuine S."/>
            <person name="Li-Beisson Y."/>
            <person name="Delledonne M."/>
            <person name="Ballottari M."/>
        </authorList>
    </citation>
    <scope>NUCLEOTIDE SEQUENCE</scope>
    <source>
        <strain evidence="4">211/11P</strain>
    </source>
</reference>
<dbReference type="OrthoDB" id="415358at2759"/>
<dbReference type="InterPro" id="IPR041667">
    <property type="entry name" value="Cupin_8"/>
</dbReference>
<feature type="domain" description="JmjC" evidence="3">
    <location>
        <begin position="99"/>
        <end position="379"/>
    </location>
</feature>
<evidence type="ECO:0000259" key="3">
    <source>
        <dbReference type="PROSITE" id="PS51184"/>
    </source>
</evidence>
<protein>
    <recommendedName>
        <fullName evidence="3">JmjC domain-containing protein</fullName>
    </recommendedName>
</protein>
<name>A0A9D4YUT3_CHLVU</name>
<accession>A0A9D4YUT3</accession>
<dbReference type="InterPro" id="IPR003347">
    <property type="entry name" value="JmjC_dom"/>
</dbReference>
<evidence type="ECO:0000256" key="1">
    <source>
        <dbReference type="ARBA" id="ARBA00006801"/>
    </source>
</evidence>
<evidence type="ECO:0000313" key="5">
    <source>
        <dbReference type="Proteomes" id="UP001055712"/>
    </source>
</evidence>
<evidence type="ECO:0000256" key="2">
    <source>
        <dbReference type="SAM" id="MobiDB-lite"/>
    </source>
</evidence>
<comment type="caution">
    <text evidence="4">The sequence shown here is derived from an EMBL/GenBank/DDBJ whole genome shotgun (WGS) entry which is preliminary data.</text>
</comment>
<dbReference type="SMART" id="SM00558">
    <property type="entry name" value="JmjC"/>
    <property type="match status" value="1"/>
</dbReference>
<dbReference type="PANTHER" id="PTHR12461:SF100">
    <property type="entry name" value="JMJC DOMAIN-CONTAINING PROTEIN 4"/>
    <property type="match status" value="1"/>
</dbReference>
<dbReference type="InterPro" id="IPR014710">
    <property type="entry name" value="RmlC-like_jellyroll"/>
</dbReference>
<proteinExistence type="inferred from homology"/>
<sequence length="492" mass="52695">MRPVPIGGAVEAFKSGLAARKPTLFDSLPADLEHLQHLWTDAYLTKAAGDTVLQVEQRGGEGQAFGKGDASKATLTLAAALARMAAGDTSLYITTQAVPTAPDGHPALYAPLIRRLAADLPVAPQLTANLVPQSINLWCGAATQGSSSGLHCDYHDNLYVLLRGRKRFRLYPPSQAPRMYTVGRPAVVHPNGRIVFRGQGDIQADGSEAGDAARWLARHEAEAELAAAESAATQGLPGASKRLRAAEQRLDAVLEAALEGDGDDFAGFDDFDALEAQPVDQASPPPLHAAAAGDPESFSRVDLSLPDSELRRRFPRFPGKDAALVCEVAAGQMLYLPAGWFHEVTSFSEPGCPTHMALNWWFHPPDNLGGGGAAAAAKPYRSGYWPAVWEGRRAEYEARHRKATGQQQGQQQGEAQPLAAVQGDAARSGRKRKAGGEVTDAAAAATVQHQDALRACRHGGSMRQQTLPRSYGLFGVGRRQHLHRFVMLRTPR</sequence>
<reference evidence="4" key="2">
    <citation type="submission" date="2020-11" db="EMBL/GenBank/DDBJ databases">
        <authorList>
            <person name="Cecchin M."/>
            <person name="Marcolungo L."/>
            <person name="Rossato M."/>
            <person name="Girolomoni L."/>
            <person name="Cosentino E."/>
            <person name="Cuine S."/>
            <person name="Li-Beisson Y."/>
            <person name="Delledonne M."/>
            <person name="Ballottari M."/>
        </authorList>
    </citation>
    <scope>NUCLEOTIDE SEQUENCE</scope>
    <source>
        <strain evidence="4">211/11P</strain>
        <tissue evidence="4">Whole cell</tissue>
    </source>
</reference>
<dbReference type="SUPFAM" id="SSF51197">
    <property type="entry name" value="Clavaminate synthase-like"/>
    <property type="match status" value="1"/>
</dbReference>
<dbReference type="Gene3D" id="2.60.120.10">
    <property type="entry name" value="Jelly Rolls"/>
    <property type="match status" value="2"/>
</dbReference>
<dbReference type="PANTHER" id="PTHR12461">
    <property type="entry name" value="HYPOXIA-INDUCIBLE FACTOR 1 ALPHA INHIBITOR-RELATED"/>
    <property type="match status" value="1"/>
</dbReference>
<dbReference type="AlphaFoldDB" id="A0A9D4YUT3"/>
<dbReference type="Proteomes" id="UP001055712">
    <property type="component" value="Unassembled WGS sequence"/>
</dbReference>
<gene>
    <name evidence="4" type="ORF">D9Q98_006996</name>
</gene>
<dbReference type="Pfam" id="PF13621">
    <property type="entry name" value="Cupin_8"/>
    <property type="match status" value="1"/>
</dbReference>
<feature type="region of interest" description="Disordered" evidence="2">
    <location>
        <begin position="278"/>
        <end position="301"/>
    </location>
</feature>
<comment type="similarity">
    <text evidence="1">Belongs to the JARID1 histone demethylase family.</text>
</comment>
<organism evidence="4 5">
    <name type="scientific">Chlorella vulgaris</name>
    <name type="common">Green alga</name>
    <dbReference type="NCBI Taxonomy" id="3077"/>
    <lineage>
        <taxon>Eukaryota</taxon>
        <taxon>Viridiplantae</taxon>
        <taxon>Chlorophyta</taxon>
        <taxon>core chlorophytes</taxon>
        <taxon>Trebouxiophyceae</taxon>
        <taxon>Chlorellales</taxon>
        <taxon>Chlorellaceae</taxon>
        <taxon>Chlorella clade</taxon>
        <taxon>Chlorella</taxon>
    </lineage>
</organism>
<dbReference type="EMBL" id="SIDB01000010">
    <property type="protein sequence ID" value="KAI3427056.1"/>
    <property type="molecule type" value="Genomic_DNA"/>
</dbReference>
<feature type="region of interest" description="Disordered" evidence="2">
    <location>
        <begin position="396"/>
        <end position="437"/>
    </location>
</feature>
<evidence type="ECO:0000313" key="4">
    <source>
        <dbReference type="EMBL" id="KAI3427056.1"/>
    </source>
</evidence>
<dbReference type="PROSITE" id="PS51184">
    <property type="entry name" value="JMJC"/>
    <property type="match status" value="1"/>
</dbReference>
<keyword evidence="5" id="KW-1185">Reference proteome</keyword>